<dbReference type="EC" id="5.1.1.-" evidence="7"/>
<dbReference type="Pfam" id="PF02746">
    <property type="entry name" value="MR_MLE_N"/>
    <property type="match status" value="1"/>
</dbReference>
<dbReference type="SUPFAM" id="SSF54826">
    <property type="entry name" value="Enolase N-terminal domain-like"/>
    <property type="match status" value="1"/>
</dbReference>
<dbReference type="SFLD" id="SFLDG00180">
    <property type="entry name" value="muconate_cycloisomerase"/>
    <property type="match status" value="1"/>
</dbReference>
<evidence type="ECO:0000256" key="3">
    <source>
        <dbReference type="ARBA" id="ARBA00022842"/>
    </source>
</evidence>
<dbReference type="Pfam" id="PF13378">
    <property type="entry name" value="MR_MLE_C"/>
    <property type="match status" value="1"/>
</dbReference>
<keyword evidence="2 6" id="KW-0479">Metal-binding</keyword>
<comment type="similarity">
    <text evidence="1 7">Belongs to the mandelate racemase/muconate lactonizing enzyme family.</text>
</comment>
<evidence type="ECO:0000256" key="7">
    <source>
        <dbReference type="RuleBase" id="RU366006"/>
    </source>
</evidence>
<feature type="active site" description="Proton acceptor; specific for (S)-substrate epimerization" evidence="5">
    <location>
        <position position="265"/>
    </location>
</feature>
<dbReference type="GO" id="GO:0006518">
    <property type="term" value="P:peptide metabolic process"/>
    <property type="evidence" value="ECO:0007669"/>
    <property type="project" value="UniProtKB-ARBA"/>
</dbReference>
<dbReference type="Gene3D" id="3.20.20.120">
    <property type="entry name" value="Enolase-like C-terminal domain"/>
    <property type="match status" value="1"/>
</dbReference>
<evidence type="ECO:0000313" key="10">
    <source>
        <dbReference type="Proteomes" id="UP000311605"/>
    </source>
</evidence>
<evidence type="ECO:0000256" key="4">
    <source>
        <dbReference type="ARBA" id="ARBA00023235"/>
    </source>
</evidence>
<name>A0A5C4X8Z3_9HYPH</name>
<dbReference type="PANTHER" id="PTHR48073:SF2">
    <property type="entry name" value="O-SUCCINYLBENZOATE SYNTHASE"/>
    <property type="match status" value="1"/>
</dbReference>
<dbReference type="SUPFAM" id="SSF51604">
    <property type="entry name" value="Enolase C-terminal domain-like"/>
    <property type="match status" value="1"/>
</dbReference>
<sequence length="369" mass="40241">MRIERVAIFAVDIPFTHQVAISKGARSAASNIFVKIEIQGGVYGWGEGSPYPSLTGETQAGCLAAARTFASSLIGRDATEIDALLNEFQQMFRGHASTRCAFDIALYDILGKLAQMPLFRLFGGQRRELRTDYTIGILSSVEETTAEAQLAVQQGFETVKLKTGRKGFEDVSHVQAVRKIIGESRKLRIDSNQAWNHSAACRNIQEMGNQDLEFCEQPLPYWDVEGHAQLRRQLTVPIALDESVFDIHEALVVVNARAADVINIKLGKCGGIHHALKIETIASASNVICMVGCFGETRLGLTAAAHFAMARPNVRYIDLDSSLIHSLDPVKGGMEFDQSSGGILHLPDAPGLGASIDETKIQNTLIAEY</sequence>
<dbReference type="RefSeq" id="WP_139679430.1">
    <property type="nucleotide sequence ID" value="NZ_VDMN01000011.1"/>
</dbReference>
<reference evidence="9 10" key="1">
    <citation type="submission" date="2019-06" db="EMBL/GenBank/DDBJ databases">
        <title>The draft genome of Rhizobium smilacinae PTYR-5.</title>
        <authorList>
            <person name="Liu L."/>
            <person name="Li L."/>
            <person name="Zhang X."/>
        </authorList>
    </citation>
    <scope>NUCLEOTIDE SEQUENCE [LARGE SCALE GENOMIC DNA]</scope>
    <source>
        <strain evidence="9 10">PTYR-5</strain>
    </source>
</reference>
<evidence type="ECO:0000259" key="8">
    <source>
        <dbReference type="SMART" id="SM00922"/>
    </source>
</evidence>
<organism evidence="9 10">
    <name type="scientific">Aliirhizobium smilacinae</name>
    <dbReference type="NCBI Taxonomy" id="1395944"/>
    <lineage>
        <taxon>Bacteria</taxon>
        <taxon>Pseudomonadati</taxon>
        <taxon>Pseudomonadota</taxon>
        <taxon>Alphaproteobacteria</taxon>
        <taxon>Hyphomicrobiales</taxon>
        <taxon>Rhizobiaceae</taxon>
        <taxon>Aliirhizobium</taxon>
    </lineage>
</organism>
<dbReference type="InterPro" id="IPR029017">
    <property type="entry name" value="Enolase-like_N"/>
</dbReference>
<evidence type="ECO:0000256" key="6">
    <source>
        <dbReference type="PIRSR" id="PIRSR634603-3"/>
    </source>
</evidence>
<proteinExistence type="inferred from homology"/>
<dbReference type="GO" id="GO:0016855">
    <property type="term" value="F:racemase and epimerase activity, acting on amino acids and derivatives"/>
    <property type="evidence" value="ECO:0007669"/>
    <property type="project" value="UniProtKB-UniRule"/>
</dbReference>
<keyword evidence="10" id="KW-1185">Reference proteome</keyword>
<dbReference type="FunFam" id="3.30.390.10:FF:000009">
    <property type="entry name" value="Hydrophobic dipeptide epimerase"/>
    <property type="match status" value="1"/>
</dbReference>
<keyword evidence="4 7" id="KW-0413">Isomerase</keyword>
<feature type="domain" description="Mandelate racemase/muconate lactonizing enzyme C-terminal" evidence="8">
    <location>
        <begin position="141"/>
        <end position="237"/>
    </location>
</feature>
<keyword evidence="3 6" id="KW-0460">Magnesium</keyword>
<dbReference type="InterPro" id="IPR034603">
    <property type="entry name" value="Dipeptide_epimerase"/>
</dbReference>
<dbReference type="CDD" id="cd03319">
    <property type="entry name" value="L-Ala-DL-Glu_epimerase"/>
    <property type="match status" value="1"/>
</dbReference>
<dbReference type="InterPro" id="IPR029065">
    <property type="entry name" value="Enolase_C-like"/>
</dbReference>
<comment type="caution">
    <text evidence="9">The sequence shown here is derived from an EMBL/GenBank/DDBJ whole genome shotgun (WGS) entry which is preliminary data.</text>
</comment>
<feature type="active site" description="Proton acceptor; specific for (R)-substrate epimerization" evidence="5">
    <location>
        <position position="162"/>
    </location>
</feature>
<dbReference type="Proteomes" id="UP000311605">
    <property type="component" value="Unassembled WGS sequence"/>
</dbReference>
<dbReference type="SMART" id="SM00922">
    <property type="entry name" value="MR_MLE"/>
    <property type="match status" value="1"/>
</dbReference>
<evidence type="ECO:0000256" key="1">
    <source>
        <dbReference type="ARBA" id="ARBA00008031"/>
    </source>
</evidence>
<dbReference type="OrthoDB" id="9775913at2"/>
<evidence type="ECO:0000313" key="9">
    <source>
        <dbReference type="EMBL" id="TNM59906.1"/>
    </source>
</evidence>
<dbReference type="AlphaFoldDB" id="A0A5C4X8Z3"/>
<dbReference type="Gene3D" id="3.30.390.10">
    <property type="entry name" value="Enolase-like, N-terminal domain"/>
    <property type="match status" value="1"/>
</dbReference>
<dbReference type="SFLD" id="SFLDS00001">
    <property type="entry name" value="Enolase"/>
    <property type="match status" value="1"/>
</dbReference>
<evidence type="ECO:0000256" key="2">
    <source>
        <dbReference type="ARBA" id="ARBA00022723"/>
    </source>
</evidence>
<dbReference type="GO" id="GO:0046872">
    <property type="term" value="F:metal ion binding"/>
    <property type="evidence" value="ECO:0007669"/>
    <property type="project" value="UniProtKB-KW"/>
</dbReference>
<feature type="binding site" evidence="6">
    <location>
        <position position="241"/>
    </location>
    <ligand>
        <name>Mg(2+)</name>
        <dbReference type="ChEBI" id="CHEBI:18420"/>
    </ligand>
</feature>
<dbReference type="EMBL" id="VDMN01000011">
    <property type="protein sequence ID" value="TNM59906.1"/>
    <property type="molecule type" value="Genomic_DNA"/>
</dbReference>
<dbReference type="SFLD" id="SFLDF00009">
    <property type="entry name" value="o-succinylbenzoate_synthase"/>
    <property type="match status" value="1"/>
</dbReference>
<accession>A0A5C4X8Z3</accession>
<feature type="binding site" evidence="6">
    <location>
        <position position="216"/>
    </location>
    <ligand>
        <name>Mg(2+)</name>
        <dbReference type="ChEBI" id="CHEBI:18420"/>
    </ligand>
</feature>
<gene>
    <name evidence="9" type="ORF">FHP24_27445</name>
</gene>
<dbReference type="InterPro" id="IPR013341">
    <property type="entry name" value="Mandelate_racemase_N_dom"/>
</dbReference>
<feature type="binding site" evidence="6">
    <location>
        <position position="190"/>
    </location>
    <ligand>
        <name>Mg(2+)</name>
        <dbReference type="ChEBI" id="CHEBI:18420"/>
    </ligand>
</feature>
<dbReference type="PANTHER" id="PTHR48073">
    <property type="entry name" value="O-SUCCINYLBENZOATE SYNTHASE-RELATED"/>
    <property type="match status" value="1"/>
</dbReference>
<comment type="cofactor">
    <cofactor evidence="6 7">
        <name>Mg(2+)</name>
        <dbReference type="ChEBI" id="CHEBI:18420"/>
    </cofactor>
    <text evidence="6 7">Binds 1 Mg(2+) ion per subunit.</text>
</comment>
<evidence type="ECO:0000256" key="5">
    <source>
        <dbReference type="PIRSR" id="PIRSR634603-1"/>
    </source>
</evidence>
<dbReference type="InterPro" id="IPR013342">
    <property type="entry name" value="Mandelate_racemase_C"/>
</dbReference>
<protein>
    <recommendedName>
        <fullName evidence="7">Dipeptide epimerase</fullName>
        <ecNumber evidence="7">5.1.1.-</ecNumber>
    </recommendedName>
</protein>
<dbReference type="InterPro" id="IPR036849">
    <property type="entry name" value="Enolase-like_C_sf"/>
</dbReference>